<dbReference type="EMBL" id="FNXT01001074">
    <property type="protein sequence ID" value="SZX71740.1"/>
    <property type="molecule type" value="Genomic_DNA"/>
</dbReference>
<evidence type="ECO:0000256" key="8">
    <source>
        <dbReference type="RuleBase" id="RU003651"/>
    </source>
</evidence>
<dbReference type="InterPro" id="IPR015415">
    <property type="entry name" value="Spast_Vps4_C"/>
</dbReference>
<dbReference type="Proteomes" id="UP000256970">
    <property type="component" value="Unassembled WGS sequence"/>
</dbReference>
<dbReference type="PROSITE" id="PS00674">
    <property type="entry name" value="AAA"/>
    <property type="match status" value="1"/>
</dbReference>
<gene>
    <name evidence="12" type="ORF">BQ4739_LOCUS11861</name>
</gene>
<evidence type="ECO:0000256" key="2">
    <source>
        <dbReference type="ARBA" id="ARBA00022741"/>
    </source>
</evidence>
<dbReference type="InterPro" id="IPR041569">
    <property type="entry name" value="AAA_lid_3"/>
</dbReference>
<organism evidence="12 13">
    <name type="scientific">Tetradesmus obliquus</name>
    <name type="common">Green alga</name>
    <name type="synonym">Acutodesmus obliquus</name>
    <dbReference type="NCBI Taxonomy" id="3088"/>
    <lineage>
        <taxon>Eukaryota</taxon>
        <taxon>Viridiplantae</taxon>
        <taxon>Chlorophyta</taxon>
        <taxon>core chlorophytes</taxon>
        <taxon>Chlorophyceae</taxon>
        <taxon>CS clade</taxon>
        <taxon>Sphaeropleales</taxon>
        <taxon>Scenedesmaceae</taxon>
        <taxon>Tetradesmus</taxon>
    </lineage>
</organism>
<dbReference type="EC" id="5.6.1.1" evidence="7"/>
<evidence type="ECO:0000256" key="3">
    <source>
        <dbReference type="ARBA" id="ARBA00022840"/>
    </source>
</evidence>
<feature type="domain" description="AAA+ ATPase" evidence="10">
    <location>
        <begin position="246"/>
        <end position="384"/>
    </location>
</feature>
<dbReference type="PANTHER" id="PTHR23074">
    <property type="entry name" value="AAA DOMAIN-CONTAINING"/>
    <property type="match status" value="1"/>
</dbReference>
<dbReference type="PANTHER" id="PTHR23074:SF86">
    <property type="entry name" value="SPASTIN"/>
    <property type="match status" value="1"/>
</dbReference>
<feature type="region of interest" description="Disordered" evidence="9">
    <location>
        <begin position="144"/>
        <end position="167"/>
    </location>
</feature>
<accession>A0A383W3F4</accession>
<dbReference type="Pfam" id="PF17862">
    <property type="entry name" value="AAA_lid_3"/>
    <property type="match status" value="1"/>
</dbReference>
<evidence type="ECO:0000256" key="5">
    <source>
        <dbReference type="ARBA" id="ARBA00023235"/>
    </source>
</evidence>
<dbReference type="Gene3D" id="1.20.58.80">
    <property type="entry name" value="Phosphotransferase system, lactose/cellobiose-type IIA subunit"/>
    <property type="match status" value="1"/>
</dbReference>
<protein>
    <recommendedName>
        <fullName evidence="7">microtubule-severing ATPase</fullName>
        <ecNumber evidence="7">5.6.1.1</ecNumber>
    </recommendedName>
</protein>
<dbReference type="GO" id="GO:0008568">
    <property type="term" value="F:microtubule severing ATPase activity"/>
    <property type="evidence" value="ECO:0007669"/>
    <property type="project" value="UniProtKB-EC"/>
</dbReference>
<dbReference type="Gene3D" id="6.10.20.150">
    <property type="match status" value="1"/>
</dbReference>
<keyword evidence="1" id="KW-0493">Microtubule</keyword>
<evidence type="ECO:0000256" key="1">
    <source>
        <dbReference type="ARBA" id="ARBA00022701"/>
    </source>
</evidence>
<dbReference type="InterPro" id="IPR027417">
    <property type="entry name" value="P-loop_NTPase"/>
</dbReference>
<keyword evidence="5" id="KW-0413">Isomerase</keyword>
<evidence type="ECO:0000256" key="4">
    <source>
        <dbReference type="ARBA" id="ARBA00023136"/>
    </source>
</evidence>
<dbReference type="Pfam" id="PF09336">
    <property type="entry name" value="Vps4_C"/>
    <property type="match status" value="1"/>
</dbReference>
<dbReference type="GO" id="GO:0016887">
    <property type="term" value="F:ATP hydrolysis activity"/>
    <property type="evidence" value="ECO:0007669"/>
    <property type="project" value="InterPro"/>
</dbReference>
<dbReference type="CDD" id="cd19509">
    <property type="entry name" value="RecA-like_VPS4-like"/>
    <property type="match status" value="1"/>
</dbReference>
<keyword evidence="3 8" id="KW-0067">ATP-binding</keyword>
<dbReference type="AlphaFoldDB" id="A0A383W3F4"/>
<dbReference type="Gene3D" id="3.40.50.300">
    <property type="entry name" value="P-loop containing nucleotide triphosphate hydrolases"/>
    <property type="match status" value="1"/>
</dbReference>
<evidence type="ECO:0000256" key="9">
    <source>
        <dbReference type="SAM" id="MobiDB-lite"/>
    </source>
</evidence>
<dbReference type="Pfam" id="PF00004">
    <property type="entry name" value="AAA"/>
    <property type="match status" value="1"/>
</dbReference>
<dbReference type="InterPro" id="IPR003959">
    <property type="entry name" value="ATPase_AAA_core"/>
</dbReference>
<dbReference type="SMART" id="SM00382">
    <property type="entry name" value="AAA"/>
    <property type="match status" value="1"/>
</dbReference>
<dbReference type="InterPro" id="IPR003593">
    <property type="entry name" value="AAA+_ATPase"/>
</dbReference>
<keyword evidence="4" id="KW-0472">Membrane</keyword>
<feature type="domain" description="MIT" evidence="11">
    <location>
        <begin position="24"/>
        <end position="101"/>
    </location>
</feature>
<keyword evidence="2 8" id="KW-0547">Nucleotide-binding</keyword>
<sequence length="513" mass="54579">MAWLGLRRASNTDNHQPLAPVEKLKGYFDLAKEAGTRAIEADEQQRPADALRLYQTALQVIAEGLALQVQSSGLSAKVDNVASWKQQLSTWQGSIQDRIQQLAATQQGQSCAIPADARRIMAAPRLVPDPLAAAAAARQPGQQQASVVLQRSSSSGGRQQQPARAAAAATAAAAPAATAAGALAARAAISKEDERLRQIIMGEILEQTQSVMFDDIAGLKLAKQALQEAVILPTLRADIFSGLRAPVRGILLYGPPGNGKTMLAKALATESRATFFNISAASLTSKWVGEGEKLVRRMFAMAIERQPSIIFMDEIDSLLSARSTGEHDAARRLKTEFLVQFDGVAGAGASEARVIVIGATNRPQELDDAVRRRLVKRIYIPLPDADGRAAILTHLLQGSSSSSSRPGSRPASGGGSSSSSKPSGVQHALSRRDLDRIVASTEGYSASDLTALCREAALGPVRELGAAIANVAVDKIRPVRLQDFADALQVIRPSLSREQLKAFEAFTREYGAM</sequence>
<proteinExistence type="inferred from homology"/>
<comment type="similarity">
    <text evidence="8">Belongs to the AAA ATPase family.</text>
</comment>
<feature type="compositionally biased region" description="Low complexity" evidence="9">
    <location>
        <begin position="398"/>
        <end position="424"/>
    </location>
</feature>
<dbReference type="GO" id="GO:0005524">
    <property type="term" value="F:ATP binding"/>
    <property type="evidence" value="ECO:0007669"/>
    <property type="project" value="UniProtKB-KW"/>
</dbReference>
<dbReference type="InterPro" id="IPR007330">
    <property type="entry name" value="MIT_dom"/>
</dbReference>
<dbReference type="InterPro" id="IPR050304">
    <property type="entry name" value="MT-severing_AAA_ATPase"/>
</dbReference>
<evidence type="ECO:0000259" key="10">
    <source>
        <dbReference type="SMART" id="SM00382"/>
    </source>
</evidence>
<dbReference type="InterPro" id="IPR003960">
    <property type="entry name" value="ATPase_AAA_CS"/>
</dbReference>
<evidence type="ECO:0000313" key="13">
    <source>
        <dbReference type="Proteomes" id="UP000256970"/>
    </source>
</evidence>
<comment type="catalytic activity">
    <reaction evidence="6">
        <text>n ATP + n H2O + a microtubule = n ADP + n phosphate + (n+1) alpha/beta tubulin heterodimers.</text>
        <dbReference type="EC" id="5.6.1.1"/>
    </reaction>
</comment>
<dbReference type="GO" id="GO:0005874">
    <property type="term" value="C:microtubule"/>
    <property type="evidence" value="ECO:0007669"/>
    <property type="project" value="UniProtKB-KW"/>
</dbReference>
<feature type="region of interest" description="Disordered" evidence="9">
    <location>
        <begin position="397"/>
        <end position="429"/>
    </location>
</feature>
<keyword evidence="13" id="KW-1185">Reference proteome</keyword>
<dbReference type="SMART" id="SM00745">
    <property type="entry name" value="MIT"/>
    <property type="match status" value="1"/>
</dbReference>
<dbReference type="STRING" id="3088.A0A383W3F4"/>
<evidence type="ECO:0000256" key="6">
    <source>
        <dbReference type="ARBA" id="ARBA00036378"/>
    </source>
</evidence>
<evidence type="ECO:0000313" key="12">
    <source>
        <dbReference type="EMBL" id="SZX71740.1"/>
    </source>
</evidence>
<evidence type="ECO:0000259" key="11">
    <source>
        <dbReference type="SMART" id="SM00745"/>
    </source>
</evidence>
<evidence type="ECO:0000256" key="7">
    <source>
        <dbReference type="ARBA" id="ARBA00038871"/>
    </source>
</evidence>
<dbReference type="FunFam" id="3.40.50.300:FF:000093">
    <property type="entry name" value="Fidgetin-like 1"/>
    <property type="match status" value="1"/>
</dbReference>
<dbReference type="SUPFAM" id="SSF52540">
    <property type="entry name" value="P-loop containing nucleoside triphosphate hydrolases"/>
    <property type="match status" value="1"/>
</dbReference>
<name>A0A383W3F4_TETOB</name>
<reference evidence="12 13" key="1">
    <citation type="submission" date="2016-10" db="EMBL/GenBank/DDBJ databases">
        <authorList>
            <person name="Cai Z."/>
        </authorList>
    </citation>
    <scope>NUCLEOTIDE SEQUENCE [LARGE SCALE GENOMIC DNA]</scope>
</reference>
<dbReference type="FunFam" id="1.10.8.60:FF:000022">
    <property type="entry name" value="Fidgetin like 1"/>
    <property type="match status" value="1"/>
</dbReference>